<accession>A0A380EMJ9</accession>
<evidence type="ECO:0000313" key="1">
    <source>
        <dbReference type="EMBL" id="SUL37180.1"/>
    </source>
</evidence>
<evidence type="ECO:0000313" key="2">
    <source>
        <dbReference type="Proteomes" id="UP000254116"/>
    </source>
</evidence>
<name>A0A380EMJ9_STAAU</name>
<sequence length="55" mass="6392">MQNKKETIVYEVLTSGNQPFTYELPKDLSSHNARKYLEFISQKIDGDKLTKEDSL</sequence>
<gene>
    <name evidence="1" type="ORF">NCTC10702_03197</name>
</gene>
<proteinExistence type="predicted"/>
<reference evidence="1 2" key="1">
    <citation type="submission" date="2018-06" db="EMBL/GenBank/DDBJ databases">
        <authorList>
            <consortium name="Pathogen Informatics"/>
            <person name="Doyle S."/>
        </authorList>
    </citation>
    <scope>NUCLEOTIDE SEQUENCE [LARGE SCALE GENOMIC DNA]</scope>
    <source>
        <strain evidence="1 2">NCTC10702</strain>
    </source>
</reference>
<dbReference type="EMBL" id="UHBY01000003">
    <property type="protein sequence ID" value="SUL37180.1"/>
    <property type="molecule type" value="Genomic_DNA"/>
</dbReference>
<protein>
    <submittedName>
        <fullName evidence="1">Cytosolic protein</fullName>
    </submittedName>
</protein>
<organism evidence="1 2">
    <name type="scientific">Staphylococcus aureus</name>
    <dbReference type="NCBI Taxonomy" id="1280"/>
    <lineage>
        <taxon>Bacteria</taxon>
        <taxon>Bacillati</taxon>
        <taxon>Bacillota</taxon>
        <taxon>Bacilli</taxon>
        <taxon>Bacillales</taxon>
        <taxon>Staphylococcaceae</taxon>
        <taxon>Staphylococcus</taxon>
    </lineage>
</organism>
<dbReference type="Proteomes" id="UP000254116">
    <property type="component" value="Unassembled WGS sequence"/>
</dbReference>
<dbReference type="AlphaFoldDB" id="A0A380EMJ9"/>